<dbReference type="GO" id="GO:0042144">
    <property type="term" value="P:vacuole fusion, non-autophagic"/>
    <property type="evidence" value="ECO:0007669"/>
    <property type="project" value="TreeGrafter"/>
</dbReference>
<dbReference type="InterPro" id="IPR016534">
    <property type="entry name" value="VPS16"/>
</dbReference>
<dbReference type="SUPFAM" id="SSF54001">
    <property type="entry name" value="Cysteine proteinases"/>
    <property type="match status" value="1"/>
</dbReference>
<dbReference type="Pfam" id="PF02338">
    <property type="entry name" value="OTU"/>
    <property type="match status" value="1"/>
</dbReference>
<dbReference type="GO" id="GO:0005765">
    <property type="term" value="C:lysosomal membrane"/>
    <property type="evidence" value="ECO:0007669"/>
    <property type="project" value="TreeGrafter"/>
</dbReference>
<evidence type="ECO:0000313" key="3">
    <source>
        <dbReference type="EMBL" id="CAH2058856.1"/>
    </source>
</evidence>
<evidence type="ECO:0000313" key="4">
    <source>
        <dbReference type="Proteomes" id="UP000836841"/>
    </source>
</evidence>
<dbReference type="EMBL" id="OU466860">
    <property type="protein sequence ID" value="CAH2058856.1"/>
    <property type="molecule type" value="Genomic_DNA"/>
</dbReference>
<dbReference type="PROSITE" id="PS50802">
    <property type="entry name" value="OTU"/>
    <property type="match status" value="1"/>
</dbReference>
<name>A0AAU9S5N8_THLAR</name>
<feature type="domain" description="OTU" evidence="2">
    <location>
        <begin position="75"/>
        <end position="199"/>
    </location>
</feature>
<dbReference type="AlphaFoldDB" id="A0AAU9S5N8"/>
<dbReference type="Proteomes" id="UP000836841">
    <property type="component" value="Chromosome 4"/>
</dbReference>
<dbReference type="GO" id="GO:0006886">
    <property type="term" value="P:intracellular protein transport"/>
    <property type="evidence" value="ECO:0007669"/>
    <property type="project" value="InterPro"/>
</dbReference>
<evidence type="ECO:0000259" key="2">
    <source>
        <dbReference type="PROSITE" id="PS50802"/>
    </source>
</evidence>
<sequence length="1023" mass="115073">MELKPSNNNILEQLRHGFAQFELVSSLTPSVSDSVSSASLPASFLGATQGNSYVFFARIGSSMNRSPAAKKVEQYAVDRVTGDGRCLFRALVKGMAFNKGLTLNPRRERDDADELRMAVKEVICNDPKERDKYKEALVAITVDESLKRYCQRIGRHDFWGGESELLVLSKLCKQPIIVYIPEHEHHGRGGGYGSGFIPIAEYGGEFRGGWGKGNKNKNVDRGMFDVRLLPPISLFLKLRRLVDEKFLSILLQDQSSIAFLKMANVSVAAEWQLLYNRYYRKPEIYQMRWKHVDLSRNKVACASFGGPIAVIRDDSKIVQLYAESALRKLRIFNSAGVLLSETVWKHPGGRLIGMSWSDDQTLICIVQDGTIYRYNIHAELIEPNMTMGKECFEQNVVECVFWGNGVVCLTEGGQLFCISDFKTMKPYKLADVPGLTEDDMLQPTCLAVREPQYTMSGNVEVLVAVGDEIFVVDEDEAQTIRFDEPSVEDSELQNDADYGNLIGPVQKMIVSPNGKFLTLFTHDGRVVVVGMETKKIAIDYSCEADENLRLIRSSLSEAVESCIDAAGHEFDVTRQRALLRAASYGQAFSSNFQRDRVQETCRTLRVLNAVRDPDIGIPLSIQQYKLLTAMVLISRLINAHSHLLALRISEYLGMNKEVVIMHWACAKITASPSTPDAHLLEVLLDKLQLCRGISYAAVATHADNCGRRKLAAMLVEHEPRSTKQVPLLLSIGEEDTALVKATESGDTDLVYLVIFHIWQKRPPLEFFAMIQGRVLARDLFVAYARCHKHEFLKDFFLSTGQIHEVGFLLWKESWDMGKNPMASKGSPLHGPRIKLIEQANKLFIQTKEHTFESKAAEEHAKLLRIQHELEASTKQAIFVDSSINDTIRTCIVLRNNRAATKVKSEFKVSDKRWYWLKAFALATIKDWDALEKFSKEKRPPTGFRPFVEACIDADEKAEALKYIPKLSDLVERGEAYARIGMAKEAADAAAQANDGGELLERFRKTFSQNAIFDTLKMPFQGVS</sequence>
<gene>
    <name evidence="3" type="ORF">TAV2_LOCUS14091</name>
</gene>
<dbReference type="FunFam" id="1.10.150.780:FF:000001">
    <property type="entry name" value="Vacuolar protein sorting-associated protein 16 homolog"/>
    <property type="match status" value="1"/>
</dbReference>
<proteinExistence type="inferred from homology"/>
<dbReference type="InterPro" id="IPR038132">
    <property type="entry name" value="Vps16_C_sf"/>
</dbReference>
<keyword evidence="4" id="KW-1185">Reference proteome</keyword>
<dbReference type="GO" id="GO:0005768">
    <property type="term" value="C:endosome"/>
    <property type="evidence" value="ECO:0007669"/>
    <property type="project" value="TreeGrafter"/>
</dbReference>
<dbReference type="Pfam" id="PF04840">
    <property type="entry name" value="Vps16_C"/>
    <property type="match status" value="1"/>
</dbReference>
<dbReference type="InterPro" id="IPR003323">
    <property type="entry name" value="OTU_dom"/>
</dbReference>
<dbReference type="Pfam" id="PF04841">
    <property type="entry name" value="Vps16_N"/>
    <property type="match status" value="1"/>
</dbReference>
<dbReference type="GO" id="GO:0030897">
    <property type="term" value="C:HOPS complex"/>
    <property type="evidence" value="ECO:0007669"/>
    <property type="project" value="TreeGrafter"/>
</dbReference>
<dbReference type="InterPro" id="IPR006925">
    <property type="entry name" value="Vps16_C"/>
</dbReference>
<protein>
    <recommendedName>
        <fullName evidence="2">OTU domain-containing protein</fullName>
    </recommendedName>
</protein>
<organism evidence="3 4">
    <name type="scientific">Thlaspi arvense</name>
    <name type="common">Field penny-cress</name>
    <dbReference type="NCBI Taxonomy" id="13288"/>
    <lineage>
        <taxon>Eukaryota</taxon>
        <taxon>Viridiplantae</taxon>
        <taxon>Streptophyta</taxon>
        <taxon>Embryophyta</taxon>
        <taxon>Tracheophyta</taxon>
        <taxon>Spermatophyta</taxon>
        <taxon>Magnoliopsida</taxon>
        <taxon>eudicotyledons</taxon>
        <taxon>Gunneridae</taxon>
        <taxon>Pentapetalae</taxon>
        <taxon>rosids</taxon>
        <taxon>malvids</taxon>
        <taxon>Brassicales</taxon>
        <taxon>Brassicaceae</taxon>
        <taxon>Thlaspideae</taxon>
        <taxon>Thlaspi</taxon>
    </lineage>
</organism>
<comment type="similarity">
    <text evidence="1">Belongs to the VPS16 family.</text>
</comment>
<dbReference type="Gene3D" id="1.10.150.780">
    <property type="entry name" value="Vps16, C-terminal region"/>
    <property type="match status" value="1"/>
</dbReference>
<dbReference type="InterPro" id="IPR036322">
    <property type="entry name" value="WD40_repeat_dom_sf"/>
</dbReference>
<dbReference type="InterPro" id="IPR038765">
    <property type="entry name" value="Papain-like_cys_pep_sf"/>
</dbReference>
<dbReference type="InterPro" id="IPR006926">
    <property type="entry name" value="Vps16_N"/>
</dbReference>
<accession>A0AAU9S5N8</accession>
<dbReference type="GO" id="GO:0016197">
    <property type="term" value="P:endosomal transport"/>
    <property type="evidence" value="ECO:0007669"/>
    <property type="project" value="TreeGrafter"/>
</dbReference>
<dbReference type="GO" id="GO:0003779">
    <property type="term" value="F:actin binding"/>
    <property type="evidence" value="ECO:0007669"/>
    <property type="project" value="TreeGrafter"/>
</dbReference>
<dbReference type="PANTHER" id="PTHR12811">
    <property type="entry name" value="VACUOLAR PROTEIN SORTING VPS16"/>
    <property type="match status" value="1"/>
</dbReference>
<reference evidence="3 4" key="1">
    <citation type="submission" date="2022-03" db="EMBL/GenBank/DDBJ databases">
        <authorList>
            <person name="Nunn A."/>
            <person name="Chopra R."/>
            <person name="Nunn A."/>
            <person name="Contreras Garrido A."/>
        </authorList>
    </citation>
    <scope>NUCLEOTIDE SEQUENCE [LARGE SCALE GENOMIC DNA]</scope>
</reference>
<evidence type="ECO:0000256" key="1">
    <source>
        <dbReference type="ARBA" id="ARBA00009250"/>
    </source>
</evidence>
<dbReference type="SUPFAM" id="SSF50978">
    <property type="entry name" value="WD40 repeat-like"/>
    <property type="match status" value="1"/>
</dbReference>
<dbReference type="FunFam" id="3.90.70.80:FF:000019">
    <property type="entry name" value="Cysteine proteinases superfamily protein"/>
    <property type="match status" value="1"/>
</dbReference>
<dbReference type="PANTHER" id="PTHR12811:SF0">
    <property type="entry name" value="VACUOLAR PROTEIN SORTING-ASSOCIATED PROTEIN 16 HOMOLOG"/>
    <property type="match status" value="1"/>
</dbReference>
<dbReference type="Gene3D" id="3.90.70.80">
    <property type="match status" value="1"/>
</dbReference>